<protein>
    <submittedName>
        <fullName evidence="1">Uncharacterized protein</fullName>
    </submittedName>
</protein>
<accession>A0A8S5TJV8</accession>
<dbReference type="EMBL" id="BK032832">
    <property type="protein sequence ID" value="DAF63074.1"/>
    <property type="molecule type" value="Genomic_DNA"/>
</dbReference>
<proteinExistence type="predicted"/>
<reference evidence="1" key="1">
    <citation type="journal article" date="2021" name="Proc. Natl. Acad. Sci. U.S.A.">
        <title>A Catalog of Tens of Thousands of Viruses from Human Metagenomes Reveals Hidden Associations with Chronic Diseases.</title>
        <authorList>
            <person name="Tisza M.J."/>
            <person name="Buck C.B."/>
        </authorList>
    </citation>
    <scope>NUCLEOTIDE SEQUENCE</scope>
    <source>
        <strain evidence="1">Ct9dX1</strain>
    </source>
</reference>
<sequence>MPNVKTYDPKKVMVIFGPVVLTGFAEDTFINIETDGDGTTAVVGCDQEIVRSIDPGSIIKKVTLSLLQSSDSNDELSAIHDVDNQAGAGLMPLAIKDLSGRLLMMSDQAWITKKPNVNRGKSASEGKCQWVLLAAVPDSAFLVGGHS</sequence>
<dbReference type="NCBIfam" id="NF047581">
    <property type="entry name" value="gp105_phage_fam"/>
    <property type="match status" value="1"/>
</dbReference>
<dbReference type="InterPro" id="IPR021695">
    <property type="entry name" value="Phage_KPP10_Orf10"/>
</dbReference>
<organism evidence="1">
    <name type="scientific">Myoviridae sp. ct9dX1</name>
    <dbReference type="NCBI Taxonomy" id="2827665"/>
    <lineage>
        <taxon>Viruses</taxon>
        <taxon>Duplodnaviria</taxon>
        <taxon>Heunggongvirae</taxon>
        <taxon>Uroviricota</taxon>
        <taxon>Caudoviricetes</taxon>
    </lineage>
</organism>
<name>A0A8S5TJV8_9CAUD</name>
<evidence type="ECO:0000313" key="1">
    <source>
        <dbReference type="EMBL" id="DAF63074.1"/>
    </source>
</evidence>